<evidence type="ECO:0000256" key="5">
    <source>
        <dbReference type="ARBA" id="ARBA00023268"/>
    </source>
</evidence>
<gene>
    <name evidence="9" type="ORF">LCGC14_0018400</name>
</gene>
<evidence type="ECO:0000256" key="4">
    <source>
        <dbReference type="ARBA" id="ARBA00022777"/>
    </source>
</evidence>
<keyword evidence="3" id="KW-0808">Transferase</keyword>
<dbReference type="GO" id="GO:0016773">
    <property type="term" value="F:phosphotransferase activity, alcohol group as acceptor"/>
    <property type="evidence" value="ECO:0007669"/>
    <property type="project" value="InterPro"/>
</dbReference>
<keyword evidence="4" id="KW-0418">Kinase</keyword>
<proteinExistence type="predicted"/>
<sequence>MDFGKLVAEVKRLRDQGKTVVHSHGVFDVIHPGLVQHLTDSKEQGDVLAITVIRDKDVRRGPGRPLFAAEYRATNVAALHPADLVAVVDDDPPYQCVKKLHANLFAKGKAYGESDLKIHERIFGRDREQYFGDIKIHETDGFFFSSSQIARDLLKLFPDQTNSFLTEFAKRYDFNHIADQINRLKSMKVLLIGDGIIDEYHHCQSMERSSKAPLVVHKYIEHEVFAGGAFAIANHLSGICDNVRLVTLLGKDNSREEFIREHLRSNVQPHFFYRSDGPTIVKKRYLNMHNNQKMFEVNYLNDEYIDEDCEASILEYINTVDKQYDLVLVSDFGHGLITKAIIQAVRARGGVLGVNSQTNSANKGFNLITKYHRPDFVCLDEPEARLATQERFTEMGEVAAKLAAEVGTQCLIVTLGKNGSIAIGDNGEENRTPIFSANVVDTVGAGDAFFAFTAPCFAAAMPLDLISFIGNVVGALAVRIVGNRRPVEKHEVLEFVHNLLH</sequence>
<dbReference type="InterPro" id="IPR029056">
    <property type="entry name" value="Ribokinase-like"/>
</dbReference>
<dbReference type="Gene3D" id="3.40.50.620">
    <property type="entry name" value="HUPs"/>
    <property type="match status" value="1"/>
</dbReference>
<evidence type="ECO:0000259" key="7">
    <source>
        <dbReference type="Pfam" id="PF00294"/>
    </source>
</evidence>
<keyword evidence="5" id="KW-0511">Multifunctional enzyme</keyword>
<keyword evidence="6" id="KW-0119">Carbohydrate metabolism</keyword>
<dbReference type="InterPro" id="IPR004821">
    <property type="entry name" value="Cyt_trans-like"/>
</dbReference>
<dbReference type="GO" id="GO:0033785">
    <property type="term" value="F:heptose 7-phosphate kinase activity"/>
    <property type="evidence" value="ECO:0007669"/>
    <property type="project" value="TreeGrafter"/>
</dbReference>
<dbReference type="SUPFAM" id="SSF52374">
    <property type="entry name" value="Nucleotidylyl transferase"/>
    <property type="match status" value="1"/>
</dbReference>
<dbReference type="PANTHER" id="PTHR46969">
    <property type="entry name" value="BIFUNCTIONAL PROTEIN HLDE"/>
    <property type="match status" value="1"/>
</dbReference>
<reference evidence="9" key="1">
    <citation type="journal article" date="2015" name="Nature">
        <title>Complex archaea that bridge the gap between prokaryotes and eukaryotes.</title>
        <authorList>
            <person name="Spang A."/>
            <person name="Saw J.H."/>
            <person name="Jorgensen S.L."/>
            <person name="Zaremba-Niedzwiedzka K."/>
            <person name="Martijn J."/>
            <person name="Lind A.E."/>
            <person name="van Eijk R."/>
            <person name="Schleper C."/>
            <person name="Guy L."/>
            <person name="Ettema T.J."/>
        </authorList>
    </citation>
    <scope>NUCLEOTIDE SEQUENCE</scope>
</reference>
<evidence type="ECO:0000256" key="2">
    <source>
        <dbReference type="ARBA" id="ARBA00003753"/>
    </source>
</evidence>
<feature type="domain" description="Carbohydrate kinase PfkB" evidence="7">
    <location>
        <begin position="224"/>
        <end position="488"/>
    </location>
</feature>
<dbReference type="GO" id="GO:0033786">
    <property type="term" value="F:heptose-1-phosphate adenylyltransferase activity"/>
    <property type="evidence" value="ECO:0007669"/>
    <property type="project" value="TreeGrafter"/>
</dbReference>
<evidence type="ECO:0000256" key="6">
    <source>
        <dbReference type="ARBA" id="ARBA00023277"/>
    </source>
</evidence>
<protein>
    <submittedName>
        <fullName evidence="9">Uncharacterized protein</fullName>
    </submittedName>
</protein>
<dbReference type="SUPFAM" id="SSF53613">
    <property type="entry name" value="Ribokinase-like"/>
    <property type="match status" value="1"/>
</dbReference>
<dbReference type="Pfam" id="PF00294">
    <property type="entry name" value="PfkB"/>
    <property type="match status" value="1"/>
</dbReference>
<organism evidence="9">
    <name type="scientific">marine sediment metagenome</name>
    <dbReference type="NCBI Taxonomy" id="412755"/>
    <lineage>
        <taxon>unclassified sequences</taxon>
        <taxon>metagenomes</taxon>
        <taxon>ecological metagenomes</taxon>
    </lineage>
</organism>
<feature type="domain" description="Cytidyltransferase-like" evidence="8">
    <location>
        <begin position="25"/>
        <end position="114"/>
    </location>
</feature>
<evidence type="ECO:0000256" key="1">
    <source>
        <dbReference type="ARBA" id="ARBA00002319"/>
    </source>
</evidence>
<evidence type="ECO:0000313" key="9">
    <source>
        <dbReference type="EMBL" id="KKO11359.1"/>
    </source>
</evidence>
<dbReference type="CDD" id="cd01172">
    <property type="entry name" value="RfaE_like"/>
    <property type="match status" value="1"/>
</dbReference>
<comment type="function">
    <text evidence="2">Catalyzes the ADP transfer from ATP to D-glycero-beta-D-manno-heptose 1-phosphate, yielding ADP-D-glycero-beta-D-manno-heptose.</text>
</comment>
<comment type="caution">
    <text evidence="9">The sequence shown here is derived from an EMBL/GenBank/DDBJ whole genome shotgun (WGS) entry which is preliminary data.</text>
</comment>
<evidence type="ECO:0000259" key="8">
    <source>
        <dbReference type="Pfam" id="PF01467"/>
    </source>
</evidence>
<dbReference type="EMBL" id="LAZR01000003">
    <property type="protein sequence ID" value="KKO11359.1"/>
    <property type="molecule type" value="Genomic_DNA"/>
</dbReference>
<dbReference type="GO" id="GO:0005829">
    <property type="term" value="C:cytosol"/>
    <property type="evidence" value="ECO:0007669"/>
    <property type="project" value="TreeGrafter"/>
</dbReference>
<evidence type="ECO:0000256" key="3">
    <source>
        <dbReference type="ARBA" id="ARBA00022679"/>
    </source>
</evidence>
<dbReference type="AlphaFoldDB" id="A0A0F9Z2M9"/>
<accession>A0A0F9Z2M9</accession>
<dbReference type="Pfam" id="PF01467">
    <property type="entry name" value="CTP_transf_like"/>
    <property type="match status" value="1"/>
</dbReference>
<dbReference type="InterPro" id="IPR011611">
    <property type="entry name" value="PfkB_dom"/>
</dbReference>
<dbReference type="Gene3D" id="3.40.1190.20">
    <property type="match status" value="1"/>
</dbReference>
<comment type="function">
    <text evidence="1">Catalyzes the phosphorylation of D-glycero-D-manno-heptose 7-phosphate at the C-1 position to selectively form D-glycero-beta-D-manno-heptose-1,7-bisphosphate.</text>
</comment>
<name>A0A0F9Z2M9_9ZZZZ</name>
<dbReference type="InterPro" id="IPR011913">
    <property type="entry name" value="RfaE_dom_I"/>
</dbReference>
<dbReference type="InterPro" id="IPR014729">
    <property type="entry name" value="Rossmann-like_a/b/a_fold"/>
</dbReference>
<dbReference type="PANTHER" id="PTHR46969:SF1">
    <property type="entry name" value="BIFUNCTIONAL PROTEIN HLDE"/>
    <property type="match status" value="1"/>
</dbReference>